<dbReference type="STRING" id="455432.AWN90_41320"/>
<sequence length="89" mass="9890">MVTITRHPSAEKRLSTMIEQTSLMDKLWTPDELADYFHTTTKVLANERSSGTGPRFVKRGTKVLYPESAIAEYLNSNTLGSTEEAAAAR</sequence>
<dbReference type="Proteomes" id="UP000076512">
    <property type="component" value="Unassembled WGS sequence"/>
</dbReference>
<dbReference type="AlphaFoldDB" id="A0A161XCL2"/>
<protein>
    <recommendedName>
        <fullName evidence="3">Helix-turn-helix domain-containing protein</fullName>
    </recommendedName>
</protein>
<gene>
    <name evidence="1" type="ORF">AWN90_41320</name>
</gene>
<evidence type="ECO:0000313" key="2">
    <source>
        <dbReference type="Proteomes" id="UP000076512"/>
    </source>
</evidence>
<dbReference type="OrthoDB" id="5524782at2"/>
<evidence type="ECO:0000313" key="1">
    <source>
        <dbReference type="EMBL" id="KZM70968.1"/>
    </source>
</evidence>
<dbReference type="RefSeq" id="WP_156674759.1">
    <property type="nucleotide sequence ID" value="NZ_JABMCZ010000003.1"/>
</dbReference>
<proteinExistence type="predicted"/>
<comment type="caution">
    <text evidence="1">The sequence shown here is derived from an EMBL/GenBank/DDBJ whole genome shotgun (WGS) entry which is preliminary data.</text>
</comment>
<evidence type="ECO:0008006" key="3">
    <source>
        <dbReference type="Google" id="ProtNLM"/>
    </source>
</evidence>
<accession>A0A161XCL2</accession>
<dbReference type="EMBL" id="LWGR01000013">
    <property type="protein sequence ID" value="KZM70968.1"/>
    <property type="molecule type" value="Genomic_DNA"/>
</dbReference>
<name>A0A161XCL2_9NOCA</name>
<reference evidence="1 2" key="1">
    <citation type="submission" date="2016-04" db="EMBL/GenBank/DDBJ databases">
        <authorList>
            <person name="Evans L.H."/>
            <person name="Alamgir A."/>
            <person name="Owens N."/>
            <person name="Weber N.D."/>
            <person name="Virtaneva K."/>
            <person name="Barbian K."/>
            <person name="Babar A."/>
            <person name="Rosenke K."/>
        </authorList>
    </citation>
    <scope>NUCLEOTIDE SEQUENCE [LARGE SCALE GENOMIC DNA]</scope>
    <source>
        <strain evidence="1 2">IFM 0406</strain>
    </source>
</reference>
<organism evidence="1 2">
    <name type="scientific">Nocardia terpenica</name>
    <dbReference type="NCBI Taxonomy" id="455432"/>
    <lineage>
        <taxon>Bacteria</taxon>
        <taxon>Bacillati</taxon>
        <taxon>Actinomycetota</taxon>
        <taxon>Actinomycetes</taxon>
        <taxon>Mycobacteriales</taxon>
        <taxon>Nocardiaceae</taxon>
        <taxon>Nocardia</taxon>
    </lineage>
</organism>
<keyword evidence="2" id="KW-1185">Reference proteome</keyword>